<proteinExistence type="predicted"/>
<accession>A0A6C0KGS7</accession>
<feature type="transmembrane region" description="Helical" evidence="1">
    <location>
        <begin position="39"/>
        <end position="59"/>
    </location>
</feature>
<protein>
    <recommendedName>
        <fullName evidence="3">Phosphatidic acid phosphatase type 2/haloperoxidase domain-containing protein</fullName>
    </recommendedName>
</protein>
<evidence type="ECO:0000313" key="2">
    <source>
        <dbReference type="EMBL" id="QHU16346.1"/>
    </source>
</evidence>
<dbReference type="EMBL" id="MN740880">
    <property type="protein sequence ID" value="QHU16346.1"/>
    <property type="molecule type" value="Genomic_DNA"/>
</dbReference>
<name>A0A6C0KGS7_9ZZZZ</name>
<feature type="transmembrane region" description="Helical" evidence="1">
    <location>
        <begin position="83"/>
        <end position="102"/>
    </location>
</feature>
<dbReference type="AlphaFoldDB" id="A0A6C0KGS7"/>
<evidence type="ECO:0000256" key="1">
    <source>
        <dbReference type="SAM" id="Phobius"/>
    </source>
</evidence>
<keyword evidence="1" id="KW-0812">Transmembrane</keyword>
<organism evidence="2">
    <name type="scientific">viral metagenome</name>
    <dbReference type="NCBI Taxonomy" id="1070528"/>
    <lineage>
        <taxon>unclassified sequences</taxon>
        <taxon>metagenomes</taxon>
        <taxon>organismal metagenomes</taxon>
    </lineage>
</organism>
<reference evidence="2" key="1">
    <citation type="journal article" date="2020" name="Nature">
        <title>Giant virus diversity and host interactions through global metagenomics.</title>
        <authorList>
            <person name="Schulz F."/>
            <person name="Roux S."/>
            <person name="Paez-Espino D."/>
            <person name="Jungbluth S."/>
            <person name="Walsh D.A."/>
            <person name="Denef V.J."/>
            <person name="McMahon K.D."/>
            <person name="Konstantinidis K.T."/>
            <person name="Eloe-Fadrosh E.A."/>
            <person name="Kyrpides N.C."/>
            <person name="Woyke T."/>
        </authorList>
    </citation>
    <scope>NUCLEOTIDE SEQUENCE</scope>
    <source>
        <strain evidence="2">GVMAG-S-3300011013-78</strain>
    </source>
</reference>
<feature type="transmembrane region" description="Helical" evidence="1">
    <location>
        <begin position="13"/>
        <end position="32"/>
    </location>
</feature>
<evidence type="ECO:0008006" key="3">
    <source>
        <dbReference type="Google" id="ProtNLM"/>
    </source>
</evidence>
<feature type="transmembrane region" description="Helical" evidence="1">
    <location>
        <begin position="140"/>
        <end position="161"/>
    </location>
</feature>
<keyword evidence="1" id="KW-0472">Membrane</keyword>
<keyword evidence="1" id="KW-1133">Transmembrane helix</keyword>
<sequence length="201" mass="22738">MAMEFNLVNILQFFSYISPLLIGFFLVMGSLLNKDLKGIVYLGGVLIFSFIGMLMKPLIGSKSELRAGESCNLFDIPFVNSQFNSPSFHSLFIAFTIVYLFMPMLSYRIFNYPVIIALILLFCMNSFFKVQNQCTTGLGVFLGALFGIVFGIAYWAIFHYAGLKELLYFQPGPSNNIICNKPSRQTFKCKVYKNGKLVKNL</sequence>
<feature type="transmembrane region" description="Helical" evidence="1">
    <location>
        <begin position="109"/>
        <end position="128"/>
    </location>
</feature>